<comment type="caution">
    <text evidence="9">The sequence shown here is derived from an EMBL/GenBank/DDBJ whole genome shotgun (WGS) entry which is preliminary data.</text>
</comment>
<evidence type="ECO:0000256" key="5">
    <source>
        <dbReference type="ARBA" id="ARBA00022989"/>
    </source>
</evidence>
<accession>A0A317CPC5</accession>
<evidence type="ECO:0000313" key="9">
    <source>
        <dbReference type="EMBL" id="PWR00419.1"/>
    </source>
</evidence>
<dbReference type="Pfam" id="PF01694">
    <property type="entry name" value="Rhomboid"/>
    <property type="match status" value="1"/>
</dbReference>
<feature type="transmembrane region" description="Helical" evidence="7">
    <location>
        <begin position="45"/>
        <end position="72"/>
    </location>
</feature>
<keyword evidence="9" id="KW-0645">Protease</keyword>
<comment type="subcellular location">
    <subcellularLocation>
        <location evidence="1">Membrane</location>
        <topology evidence="1">Multi-pass membrane protein</topology>
    </subcellularLocation>
</comment>
<evidence type="ECO:0000256" key="6">
    <source>
        <dbReference type="ARBA" id="ARBA00023136"/>
    </source>
</evidence>
<dbReference type="AlphaFoldDB" id="A0A317CPC5"/>
<keyword evidence="10" id="KW-1185">Reference proteome</keyword>
<keyword evidence="5 7" id="KW-1133">Transmembrane helix</keyword>
<feature type="domain" description="Peptidase S54 rhomboid" evidence="8">
    <location>
        <begin position="45"/>
        <end position="233"/>
    </location>
</feature>
<name>A0A317CPC5_9GAMM</name>
<dbReference type="InterPro" id="IPR022764">
    <property type="entry name" value="Peptidase_S54_rhomboid_dom"/>
</dbReference>
<feature type="transmembrane region" description="Helical" evidence="7">
    <location>
        <begin position="84"/>
        <end position="102"/>
    </location>
</feature>
<feature type="transmembrane region" description="Helical" evidence="7">
    <location>
        <begin position="208"/>
        <end position="234"/>
    </location>
</feature>
<reference evidence="9 10" key="1">
    <citation type="submission" date="2018-05" db="EMBL/GenBank/DDBJ databases">
        <title>Leucothrix arctica sp. nov., isolated from Arctic seawater.</title>
        <authorList>
            <person name="Choi A."/>
            <person name="Baek K."/>
        </authorList>
    </citation>
    <scope>NUCLEOTIDE SEQUENCE [LARGE SCALE GENOMIC DNA]</scope>
    <source>
        <strain evidence="9 10">JCM 18388</strain>
    </source>
</reference>
<dbReference type="SUPFAM" id="SSF144091">
    <property type="entry name" value="Rhomboid-like"/>
    <property type="match status" value="1"/>
</dbReference>
<feature type="transmembrane region" description="Helical" evidence="7">
    <location>
        <begin position="7"/>
        <end position="25"/>
    </location>
</feature>
<keyword evidence="4" id="KW-0378">Hydrolase</keyword>
<dbReference type="Proteomes" id="UP000245539">
    <property type="component" value="Unassembled WGS sequence"/>
</dbReference>
<dbReference type="GO" id="GO:0004252">
    <property type="term" value="F:serine-type endopeptidase activity"/>
    <property type="evidence" value="ECO:0007669"/>
    <property type="project" value="InterPro"/>
</dbReference>
<feature type="transmembrane region" description="Helical" evidence="7">
    <location>
        <begin position="151"/>
        <end position="171"/>
    </location>
</feature>
<dbReference type="GO" id="GO:0016020">
    <property type="term" value="C:membrane"/>
    <property type="evidence" value="ECO:0007669"/>
    <property type="project" value="UniProtKB-SubCell"/>
</dbReference>
<dbReference type="GO" id="GO:0006508">
    <property type="term" value="P:proteolysis"/>
    <property type="evidence" value="ECO:0007669"/>
    <property type="project" value="UniProtKB-KW"/>
</dbReference>
<gene>
    <name evidence="9" type="ORF">DKW60_02385</name>
</gene>
<evidence type="ECO:0000256" key="3">
    <source>
        <dbReference type="ARBA" id="ARBA00022692"/>
    </source>
</evidence>
<comment type="similarity">
    <text evidence="2">Belongs to the peptidase S54 family.</text>
</comment>
<keyword evidence="6 7" id="KW-0472">Membrane</keyword>
<dbReference type="RefSeq" id="WP_109836064.1">
    <property type="nucleotide sequence ID" value="NZ_QGKM01000004.1"/>
</dbReference>
<sequence length="239" mass="26468">MPKITPVVLVLVVINVALFLLNSLTTFEMNDVLGLHHPDNQDYGVWQYLTSMFMHGSVMHILFNMFGLWMFGTALEGVWGSKKFLFFYFVTGLGASVIYTLVNSYQFDAAANALMAAGMQEYDIKELVETGRYRMYNGITEAAVTEAYQTFNTVMVGASGALYGVLVAFAIRYPNAKLALLFLPFPIAAKYFVPILLCIDLFSGVTGFSIFGGGIAHFAHLGGALIGLVLMLYWRNSRQ</sequence>
<feature type="transmembrane region" description="Helical" evidence="7">
    <location>
        <begin position="178"/>
        <end position="202"/>
    </location>
</feature>
<dbReference type="OrthoDB" id="9814037at2"/>
<evidence type="ECO:0000259" key="8">
    <source>
        <dbReference type="Pfam" id="PF01694"/>
    </source>
</evidence>
<evidence type="ECO:0000256" key="2">
    <source>
        <dbReference type="ARBA" id="ARBA00009045"/>
    </source>
</evidence>
<evidence type="ECO:0000256" key="1">
    <source>
        <dbReference type="ARBA" id="ARBA00004141"/>
    </source>
</evidence>
<organism evidence="9 10">
    <name type="scientific">Leucothrix pacifica</name>
    <dbReference type="NCBI Taxonomy" id="1247513"/>
    <lineage>
        <taxon>Bacteria</taxon>
        <taxon>Pseudomonadati</taxon>
        <taxon>Pseudomonadota</taxon>
        <taxon>Gammaproteobacteria</taxon>
        <taxon>Thiotrichales</taxon>
        <taxon>Thiotrichaceae</taxon>
        <taxon>Leucothrix</taxon>
    </lineage>
</organism>
<evidence type="ECO:0000256" key="7">
    <source>
        <dbReference type="SAM" id="Phobius"/>
    </source>
</evidence>
<dbReference type="PANTHER" id="PTHR43731:SF14">
    <property type="entry name" value="PRESENILIN-ASSOCIATED RHOMBOID-LIKE PROTEIN, MITOCHONDRIAL"/>
    <property type="match status" value="1"/>
</dbReference>
<dbReference type="PANTHER" id="PTHR43731">
    <property type="entry name" value="RHOMBOID PROTEASE"/>
    <property type="match status" value="1"/>
</dbReference>
<keyword evidence="3 7" id="KW-0812">Transmembrane</keyword>
<evidence type="ECO:0000313" key="10">
    <source>
        <dbReference type="Proteomes" id="UP000245539"/>
    </source>
</evidence>
<dbReference type="InterPro" id="IPR050925">
    <property type="entry name" value="Rhomboid_protease_S54"/>
</dbReference>
<dbReference type="Gene3D" id="1.20.1540.10">
    <property type="entry name" value="Rhomboid-like"/>
    <property type="match status" value="1"/>
</dbReference>
<proteinExistence type="inferred from homology"/>
<dbReference type="InterPro" id="IPR035952">
    <property type="entry name" value="Rhomboid-like_sf"/>
</dbReference>
<protein>
    <submittedName>
        <fullName evidence="9">Rhomboid family intramembrane serine protease</fullName>
    </submittedName>
</protein>
<evidence type="ECO:0000256" key="4">
    <source>
        <dbReference type="ARBA" id="ARBA00022801"/>
    </source>
</evidence>
<dbReference type="EMBL" id="QGKM01000004">
    <property type="protein sequence ID" value="PWR00419.1"/>
    <property type="molecule type" value="Genomic_DNA"/>
</dbReference>